<dbReference type="Proteomes" id="UP001054252">
    <property type="component" value="Unassembled WGS sequence"/>
</dbReference>
<proteinExistence type="predicted"/>
<evidence type="ECO:0000313" key="1">
    <source>
        <dbReference type="EMBL" id="GKV51579.1"/>
    </source>
</evidence>
<protein>
    <recommendedName>
        <fullName evidence="3">LAGLIDADG homing endonuclease</fullName>
    </recommendedName>
</protein>
<name>A0AAV5MRE9_9ROSI</name>
<keyword evidence="2" id="KW-1185">Reference proteome</keyword>
<evidence type="ECO:0000313" key="2">
    <source>
        <dbReference type="Proteomes" id="UP001054252"/>
    </source>
</evidence>
<reference evidence="1 2" key="1">
    <citation type="journal article" date="2021" name="Commun. Biol.">
        <title>The genome of Shorea leprosula (Dipterocarpaceae) highlights the ecological relevance of drought in aseasonal tropical rainforests.</title>
        <authorList>
            <person name="Ng K.K.S."/>
            <person name="Kobayashi M.J."/>
            <person name="Fawcett J.A."/>
            <person name="Hatakeyama M."/>
            <person name="Paape T."/>
            <person name="Ng C.H."/>
            <person name="Ang C.C."/>
            <person name="Tnah L.H."/>
            <person name="Lee C.T."/>
            <person name="Nishiyama T."/>
            <person name="Sese J."/>
            <person name="O'Brien M.J."/>
            <person name="Copetti D."/>
            <person name="Mohd Noor M.I."/>
            <person name="Ong R.C."/>
            <person name="Putra M."/>
            <person name="Sireger I.Z."/>
            <person name="Indrioko S."/>
            <person name="Kosugi Y."/>
            <person name="Izuno A."/>
            <person name="Isagi Y."/>
            <person name="Lee S.L."/>
            <person name="Shimizu K.K."/>
        </authorList>
    </citation>
    <scope>NUCLEOTIDE SEQUENCE [LARGE SCALE GENOMIC DNA]</scope>
    <source>
        <strain evidence="1">214</strain>
    </source>
</reference>
<sequence length="76" mass="8620">MVEEEEEMLSAKGPSRKFDGFNCEEEFNDENLNSNIIYQKPLSQNQIGTVRQMLESLDIKGGKSAPLNAVSSRRNR</sequence>
<dbReference type="EMBL" id="BPVZ01000514">
    <property type="protein sequence ID" value="GKV51579.1"/>
    <property type="molecule type" value="Genomic_DNA"/>
</dbReference>
<accession>A0AAV5MRE9</accession>
<comment type="caution">
    <text evidence="1">The sequence shown here is derived from an EMBL/GenBank/DDBJ whole genome shotgun (WGS) entry which is preliminary data.</text>
</comment>
<evidence type="ECO:0008006" key="3">
    <source>
        <dbReference type="Google" id="ProtNLM"/>
    </source>
</evidence>
<gene>
    <name evidence="1" type="ORF">SLEP1_g58218</name>
</gene>
<organism evidence="1 2">
    <name type="scientific">Rubroshorea leprosula</name>
    <dbReference type="NCBI Taxonomy" id="152421"/>
    <lineage>
        <taxon>Eukaryota</taxon>
        <taxon>Viridiplantae</taxon>
        <taxon>Streptophyta</taxon>
        <taxon>Embryophyta</taxon>
        <taxon>Tracheophyta</taxon>
        <taxon>Spermatophyta</taxon>
        <taxon>Magnoliopsida</taxon>
        <taxon>eudicotyledons</taxon>
        <taxon>Gunneridae</taxon>
        <taxon>Pentapetalae</taxon>
        <taxon>rosids</taxon>
        <taxon>malvids</taxon>
        <taxon>Malvales</taxon>
        <taxon>Dipterocarpaceae</taxon>
        <taxon>Rubroshorea</taxon>
    </lineage>
</organism>
<dbReference type="AlphaFoldDB" id="A0AAV5MRE9"/>